<dbReference type="AlphaFoldDB" id="A0A0K2UXV1"/>
<organism evidence="1">
    <name type="scientific">Lepeophtheirus salmonis</name>
    <name type="common">Salmon louse</name>
    <name type="synonym">Caligus salmonis</name>
    <dbReference type="NCBI Taxonomy" id="72036"/>
    <lineage>
        <taxon>Eukaryota</taxon>
        <taxon>Metazoa</taxon>
        <taxon>Ecdysozoa</taxon>
        <taxon>Arthropoda</taxon>
        <taxon>Crustacea</taxon>
        <taxon>Multicrustacea</taxon>
        <taxon>Hexanauplia</taxon>
        <taxon>Copepoda</taxon>
        <taxon>Siphonostomatoida</taxon>
        <taxon>Caligidae</taxon>
        <taxon>Lepeophtheirus</taxon>
    </lineage>
</organism>
<dbReference type="EMBL" id="HACA01025737">
    <property type="protein sequence ID" value="CDW43098.1"/>
    <property type="molecule type" value="Transcribed_RNA"/>
</dbReference>
<evidence type="ECO:0000313" key="1">
    <source>
        <dbReference type="EMBL" id="CDW43098.1"/>
    </source>
</evidence>
<sequence length="67" mass="7744">MKETNLLRCKTLLNYFLTILSPYDPDANSHDYTFWVHIERKGCCVRHINTKALKATGSQHCDAMTDL</sequence>
<proteinExistence type="predicted"/>
<name>A0A0K2UXV1_LEPSM</name>
<reference evidence="1" key="1">
    <citation type="submission" date="2014-05" db="EMBL/GenBank/DDBJ databases">
        <authorList>
            <person name="Chronopoulou M."/>
        </authorList>
    </citation>
    <scope>NUCLEOTIDE SEQUENCE</scope>
    <source>
        <tissue evidence="1">Whole organism</tissue>
    </source>
</reference>
<protein>
    <submittedName>
        <fullName evidence="1">Uncharacterized protein</fullName>
    </submittedName>
</protein>
<accession>A0A0K2UXV1</accession>